<protein>
    <submittedName>
        <fullName evidence="10">SDR family NAD(P)-dependent oxidoreductase</fullName>
    </submittedName>
</protein>
<dbReference type="Pfam" id="PF22621">
    <property type="entry name" value="CurL-like_PKS_C"/>
    <property type="match status" value="1"/>
</dbReference>
<dbReference type="Gene3D" id="3.40.50.720">
    <property type="entry name" value="NAD(P)-binding Rossmann-like Domain"/>
    <property type="match status" value="6"/>
</dbReference>
<feature type="domain" description="Carrier" evidence="7">
    <location>
        <begin position="6013"/>
        <end position="6090"/>
    </location>
</feature>
<dbReference type="CDD" id="cd05195">
    <property type="entry name" value="enoyl_red"/>
    <property type="match status" value="1"/>
</dbReference>
<feature type="domain" description="Ketosynthase family 3 (KS3)" evidence="8">
    <location>
        <begin position="899"/>
        <end position="1325"/>
    </location>
</feature>
<dbReference type="Gene3D" id="3.90.180.10">
    <property type="entry name" value="Medium-chain alcohol dehydrogenases, catalytic domain"/>
    <property type="match status" value="1"/>
</dbReference>
<keyword evidence="4" id="KW-0511">Multifunctional enzyme</keyword>
<dbReference type="InterPro" id="IPR036291">
    <property type="entry name" value="NAD(P)-bd_dom_sf"/>
</dbReference>
<evidence type="ECO:0000259" key="9">
    <source>
        <dbReference type="PROSITE" id="PS52019"/>
    </source>
</evidence>
<accession>A0ABZ2LLW2</accession>
<gene>
    <name evidence="10" type="ORF">LVJ94_33850</name>
</gene>
<evidence type="ECO:0000313" key="10">
    <source>
        <dbReference type="EMBL" id="WXB10771.1"/>
    </source>
</evidence>
<feature type="region of interest" description="N-terminal hotdog fold" evidence="5">
    <location>
        <begin position="1800"/>
        <end position="1926"/>
    </location>
</feature>
<dbReference type="InterPro" id="IPR018201">
    <property type="entry name" value="Ketoacyl_synth_AS"/>
</dbReference>
<feature type="domain" description="Ketosynthase family 3 (KS3)" evidence="8">
    <location>
        <begin position="2913"/>
        <end position="3338"/>
    </location>
</feature>
<dbReference type="SMART" id="SM01294">
    <property type="entry name" value="PKS_PP_betabranch"/>
    <property type="match status" value="3"/>
</dbReference>
<dbReference type="InterPro" id="IPR009081">
    <property type="entry name" value="PP-bd_ACP"/>
</dbReference>
<dbReference type="Pfam" id="PF08240">
    <property type="entry name" value="ADH_N"/>
    <property type="match status" value="1"/>
</dbReference>
<dbReference type="InterPro" id="IPR049552">
    <property type="entry name" value="PKS_DH_N"/>
</dbReference>
<dbReference type="Pfam" id="PF02801">
    <property type="entry name" value="Ketoacyl-synt_C"/>
    <property type="match status" value="3"/>
</dbReference>
<dbReference type="InterPro" id="IPR049900">
    <property type="entry name" value="PKS_mFAS_DH"/>
</dbReference>
<feature type="active site" description="Proton donor; for dehydratase activity" evidence="5">
    <location>
        <position position="5464"/>
    </location>
</feature>
<dbReference type="CDD" id="cd08956">
    <property type="entry name" value="KR_3_FAS_SDR_x"/>
    <property type="match status" value="3"/>
</dbReference>
<dbReference type="Pfam" id="PF22953">
    <property type="entry name" value="SpnB_Rossmann"/>
    <property type="match status" value="3"/>
</dbReference>
<proteinExistence type="predicted"/>
<evidence type="ECO:0000256" key="1">
    <source>
        <dbReference type="ARBA" id="ARBA00022450"/>
    </source>
</evidence>
<keyword evidence="1" id="KW-0596">Phosphopantetheine</keyword>
<feature type="domain" description="Carrier" evidence="7">
    <location>
        <begin position="2810"/>
        <end position="2888"/>
    </location>
</feature>
<dbReference type="Pfam" id="PF08659">
    <property type="entry name" value="KR"/>
    <property type="match status" value="4"/>
</dbReference>
<dbReference type="PROSITE" id="PS00606">
    <property type="entry name" value="KS3_1"/>
    <property type="match status" value="3"/>
</dbReference>
<dbReference type="InterPro" id="IPR050091">
    <property type="entry name" value="PKS_NRPS_Biosynth_Enz"/>
</dbReference>
<dbReference type="Gene3D" id="1.10.1200.10">
    <property type="entry name" value="ACP-like"/>
    <property type="match status" value="4"/>
</dbReference>
<dbReference type="InterPro" id="IPR002364">
    <property type="entry name" value="Quin_OxRdtase/zeta-crystal_CS"/>
</dbReference>
<dbReference type="Gene3D" id="3.10.129.110">
    <property type="entry name" value="Polyketide synthase dehydratase"/>
    <property type="match status" value="2"/>
</dbReference>
<feature type="region of interest" description="C-terminal hotdog fold" evidence="5">
    <location>
        <begin position="1938"/>
        <end position="2071"/>
    </location>
</feature>
<feature type="domain" description="Carrier" evidence="7">
    <location>
        <begin position="805"/>
        <end position="880"/>
    </location>
</feature>
<evidence type="ECO:0000256" key="4">
    <source>
        <dbReference type="ARBA" id="ARBA00023268"/>
    </source>
</evidence>
<dbReference type="PROSITE" id="PS52004">
    <property type="entry name" value="KS3_2"/>
    <property type="match status" value="3"/>
</dbReference>
<dbReference type="InterPro" id="IPR020841">
    <property type="entry name" value="PKS_Beta-ketoAc_synthase_dom"/>
</dbReference>
<dbReference type="Proteomes" id="UP001374803">
    <property type="component" value="Chromosome"/>
</dbReference>
<evidence type="ECO:0000259" key="7">
    <source>
        <dbReference type="PROSITE" id="PS50075"/>
    </source>
</evidence>
<feature type="domain" description="PKS/mFAS DH" evidence="9">
    <location>
        <begin position="5272"/>
        <end position="5556"/>
    </location>
</feature>
<dbReference type="SMART" id="SM00829">
    <property type="entry name" value="PKS_ER"/>
    <property type="match status" value="1"/>
</dbReference>
<feature type="active site" description="Proton donor; for dehydratase activity" evidence="5">
    <location>
        <position position="1997"/>
    </location>
</feature>
<organism evidence="10 11">
    <name type="scientific">Pendulispora rubella</name>
    <dbReference type="NCBI Taxonomy" id="2741070"/>
    <lineage>
        <taxon>Bacteria</taxon>
        <taxon>Pseudomonadati</taxon>
        <taxon>Myxococcota</taxon>
        <taxon>Myxococcia</taxon>
        <taxon>Myxococcales</taxon>
        <taxon>Sorangiineae</taxon>
        <taxon>Pendulisporaceae</taxon>
        <taxon>Pendulispora</taxon>
    </lineage>
</organism>
<dbReference type="Pfam" id="PF21089">
    <property type="entry name" value="PKS_DH_N"/>
    <property type="match status" value="2"/>
</dbReference>
<name>A0ABZ2LLW2_9BACT</name>
<dbReference type="InterPro" id="IPR011032">
    <property type="entry name" value="GroES-like_sf"/>
</dbReference>
<dbReference type="Pfam" id="PF00698">
    <property type="entry name" value="Acyl_transf_1"/>
    <property type="match status" value="4"/>
</dbReference>
<dbReference type="PROSITE" id="PS50075">
    <property type="entry name" value="CARRIER"/>
    <property type="match status" value="4"/>
</dbReference>
<dbReference type="InterPro" id="IPR013968">
    <property type="entry name" value="PKS_KR"/>
</dbReference>
<dbReference type="InterPro" id="IPR014031">
    <property type="entry name" value="Ketoacyl_synth_C"/>
</dbReference>
<dbReference type="SUPFAM" id="SSF47336">
    <property type="entry name" value="ACP-like"/>
    <property type="match status" value="4"/>
</dbReference>
<dbReference type="InterPro" id="IPR016035">
    <property type="entry name" value="Acyl_Trfase/lysoPLipase"/>
</dbReference>
<dbReference type="Pfam" id="PF16197">
    <property type="entry name" value="KAsynt_C_assoc"/>
    <property type="match status" value="2"/>
</dbReference>
<reference evidence="10" key="1">
    <citation type="submission" date="2021-12" db="EMBL/GenBank/DDBJ databases">
        <title>Discovery of the Pendulisporaceae a myxobacterial family with distinct sporulation behavior and unique specialized metabolism.</title>
        <authorList>
            <person name="Garcia R."/>
            <person name="Popoff A."/>
            <person name="Bader C.D."/>
            <person name="Loehr J."/>
            <person name="Walesch S."/>
            <person name="Walt C."/>
            <person name="Boldt J."/>
            <person name="Bunk B."/>
            <person name="Haeckl F.J.F.P.J."/>
            <person name="Gunesch A.P."/>
            <person name="Birkelbach J."/>
            <person name="Nuebel U."/>
            <person name="Pietschmann T."/>
            <person name="Bach T."/>
            <person name="Mueller R."/>
        </authorList>
    </citation>
    <scope>NUCLEOTIDE SEQUENCE</scope>
    <source>
        <strain evidence="10">MSr11367</strain>
    </source>
</reference>
<dbReference type="Gene3D" id="3.30.70.3290">
    <property type="match status" value="4"/>
</dbReference>
<dbReference type="InterPro" id="IPR006162">
    <property type="entry name" value="Ppantetheine_attach_site"/>
</dbReference>
<dbReference type="InterPro" id="IPR032821">
    <property type="entry name" value="PKS_assoc"/>
</dbReference>
<dbReference type="SMART" id="SM00823">
    <property type="entry name" value="PKS_PP"/>
    <property type="match status" value="4"/>
</dbReference>
<evidence type="ECO:0000256" key="6">
    <source>
        <dbReference type="SAM" id="MobiDB-lite"/>
    </source>
</evidence>
<dbReference type="InterPro" id="IPR036736">
    <property type="entry name" value="ACP-like_sf"/>
</dbReference>
<dbReference type="EMBL" id="CP089983">
    <property type="protein sequence ID" value="WXB10771.1"/>
    <property type="molecule type" value="Genomic_DNA"/>
</dbReference>
<dbReference type="InterPro" id="IPR020843">
    <property type="entry name" value="ER"/>
</dbReference>
<feature type="domain" description="Carrier" evidence="7">
    <location>
        <begin position="4280"/>
        <end position="4355"/>
    </location>
</feature>
<dbReference type="SUPFAM" id="SSF52151">
    <property type="entry name" value="FabD/lysophospholipase-like"/>
    <property type="match status" value="4"/>
</dbReference>
<keyword evidence="3" id="KW-0808">Transferase</keyword>
<dbReference type="Pfam" id="PF13602">
    <property type="entry name" value="ADH_zinc_N_2"/>
    <property type="match status" value="1"/>
</dbReference>
<dbReference type="Gene3D" id="3.40.366.10">
    <property type="entry name" value="Malonyl-Coenzyme A Acyl Carrier Protein, domain 2"/>
    <property type="match status" value="4"/>
</dbReference>
<feature type="region of interest" description="Disordered" evidence="6">
    <location>
        <begin position="2891"/>
        <end position="2912"/>
    </location>
</feature>
<feature type="domain" description="PKS/mFAS DH" evidence="9">
    <location>
        <begin position="1800"/>
        <end position="2071"/>
    </location>
</feature>
<dbReference type="SMART" id="SM00827">
    <property type="entry name" value="PKS_AT"/>
    <property type="match status" value="4"/>
</dbReference>
<evidence type="ECO:0000313" key="11">
    <source>
        <dbReference type="Proteomes" id="UP001374803"/>
    </source>
</evidence>
<dbReference type="Pfam" id="PF00550">
    <property type="entry name" value="PP-binding"/>
    <property type="match status" value="4"/>
</dbReference>
<keyword evidence="2" id="KW-0597">Phosphoprotein</keyword>
<dbReference type="Pfam" id="PF00109">
    <property type="entry name" value="ketoacyl-synt"/>
    <property type="match status" value="3"/>
</dbReference>
<evidence type="ECO:0000256" key="2">
    <source>
        <dbReference type="ARBA" id="ARBA00022553"/>
    </source>
</evidence>
<dbReference type="PROSITE" id="PS52019">
    <property type="entry name" value="PKS_MFAS_DH"/>
    <property type="match status" value="2"/>
</dbReference>
<feature type="active site" description="Proton acceptor; for dehydratase activity" evidence="5">
    <location>
        <position position="5303"/>
    </location>
</feature>
<dbReference type="InterPro" id="IPR042104">
    <property type="entry name" value="PKS_dehydratase_sf"/>
</dbReference>
<dbReference type="InterPro" id="IPR049551">
    <property type="entry name" value="PKS_DH_C"/>
</dbReference>
<dbReference type="InterPro" id="IPR001227">
    <property type="entry name" value="Ac_transferase_dom_sf"/>
</dbReference>
<dbReference type="SMART" id="SM00826">
    <property type="entry name" value="PKS_DH"/>
    <property type="match status" value="2"/>
</dbReference>
<dbReference type="SMART" id="SM00825">
    <property type="entry name" value="PKS_KS"/>
    <property type="match status" value="3"/>
</dbReference>
<feature type="active site" description="Proton acceptor; for dehydratase activity" evidence="5">
    <location>
        <position position="1832"/>
    </location>
</feature>
<feature type="domain" description="Ketosynthase family 3 (KS3)" evidence="8">
    <location>
        <begin position="4374"/>
        <end position="4803"/>
    </location>
</feature>
<evidence type="ECO:0000256" key="5">
    <source>
        <dbReference type="PROSITE-ProRule" id="PRU01363"/>
    </source>
</evidence>
<dbReference type="Gene3D" id="3.40.47.10">
    <property type="match status" value="3"/>
</dbReference>
<dbReference type="PANTHER" id="PTHR43775">
    <property type="entry name" value="FATTY ACID SYNTHASE"/>
    <property type="match status" value="1"/>
</dbReference>
<dbReference type="InterPro" id="IPR057326">
    <property type="entry name" value="KR_dom"/>
</dbReference>
<dbReference type="SUPFAM" id="SSF53901">
    <property type="entry name" value="Thiolase-like"/>
    <property type="match status" value="3"/>
</dbReference>
<dbReference type="SUPFAM" id="SSF51735">
    <property type="entry name" value="NAD(P)-binding Rossmann-fold domains"/>
    <property type="match status" value="9"/>
</dbReference>
<feature type="region of interest" description="N-terminal hotdog fold" evidence="5">
    <location>
        <begin position="5272"/>
        <end position="5393"/>
    </location>
</feature>
<dbReference type="SUPFAM" id="SSF50129">
    <property type="entry name" value="GroES-like"/>
    <property type="match status" value="1"/>
</dbReference>
<dbReference type="InterPro" id="IPR016039">
    <property type="entry name" value="Thiolase-like"/>
</dbReference>
<evidence type="ECO:0000256" key="3">
    <source>
        <dbReference type="ARBA" id="ARBA00022679"/>
    </source>
</evidence>
<dbReference type="InterPro" id="IPR055123">
    <property type="entry name" value="SpnB-like_Rossmann"/>
</dbReference>
<keyword evidence="11" id="KW-1185">Reference proteome</keyword>
<feature type="region of interest" description="C-terminal hotdog fold" evidence="5">
    <location>
        <begin position="5404"/>
        <end position="5556"/>
    </location>
</feature>
<dbReference type="PROSITE" id="PS01162">
    <property type="entry name" value="QOR_ZETA_CRYSTAL"/>
    <property type="match status" value="1"/>
</dbReference>
<evidence type="ECO:0000259" key="8">
    <source>
        <dbReference type="PROSITE" id="PS52004"/>
    </source>
</evidence>
<dbReference type="Pfam" id="PF14765">
    <property type="entry name" value="PS-DH"/>
    <property type="match status" value="2"/>
</dbReference>
<dbReference type="PROSITE" id="PS00012">
    <property type="entry name" value="PHOSPHOPANTETHEINE"/>
    <property type="match status" value="3"/>
</dbReference>
<dbReference type="InterPro" id="IPR014043">
    <property type="entry name" value="Acyl_transferase_dom"/>
</dbReference>
<dbReference type="InterPro" id="IPR013154">
    <property type="entry name" value="ADH-like_N"/>
</dbReference>
<dbReference type="InterPro" id="IPR020806">
    <property type="entry name" value="PKS_PP-bd"/>
</dbReference>
<dbReference type="SUPFAM" id="SSF55048">
    <property type="entry name" value="Probable ACP-binding domain of malonyl-CoA ACP transacylase"/>
    <property type="match status" value="4"/>
</dbReference>
<dbReference type="InterPro" id="IPR020807">
    <property type="entry name" value="PKS_DH"/>
</dbReference>
<dbReference type="CDD" id="cd00833">
    <property type="entry name" value="PKS"/>
    <property type="match status" value="3"/>
</dbReference>
<dbReference type="CDD" id="cd08952">
    <property type="entry name" value="KR_1_SDR_x"/>
    <property type="match status" value="1"/>
</dbReference>
<dbReference type="SMART" id="SM00822">
    <property type="entry name" value="PKS_KR"/>
    <property type="match status" value="4"/>
</dbReference>
<dbReference type="InterPro" id="IPR016036">
    <property type="entry name" value="Malonyl_transacylase_ACP-bd"/>
</dbReference>
<sequence length="6168" mass="653747">MGRALYDGFPSFRHALDAVAARLDAQLEAPLREVLFADPGSELAARLDQTALTQPALFALEVALFRLLEGWGLAPDFLLGHSVGELAAAHVAGVLSLEDACTLVAARARLMQALPTGGAMISVRLSEEEVRPLLRGREERVAIAAVNGPSSTVIAGDEEAVLDVAREVEAMGRKTSRLRVRHAFHSPHMDGMLEAFRSVVRTLSFGTPRIPIVSNVSGRRATARELGDPEYWVRHVRETVRFCEGVRALEAENVTTFVELGPHGVLSAMADGCLSEEHRARASFLPALHHERPAASTIAAVLGGLHGRGYGVEWSAFFGPLAPQRVALPTYAFQRERYWPESHDERRPNAALHRLDWIELEIENQGLPPATMRPVGPAELPALLEALRHGEAAPDTVVSHWISANGDPDPSTATHRAAEFLRAWLAEERLAACRLVLVTRRAVATRPDETVVDLSHAPVWGLVRAAQSEHPDRTLVLIDLDAGDEADRGLSEAIASGESQIALRQGSAKVPRLVRLEAAAGVRTSFDAAGTVLITGGTGALGAIFARHLVTAYGVRHLLLTSRRGPSAPGAESLRQELAAAGAQVTVVACDAGDAEALRRLLDGVPAEHPLIGVVHTAGALDDGPILSLRPERIDGAFRPKALAALHLHELTRGLDLAFFVLFSSLAGVAGSPGQSNYAAANAFLDALAHHRRAQGLPAQSLAWGYWAERTGMTAHLEDADLQRMARLGMGGLSNGDGLALFDRALACSDPLLVPARFGLSTLSERASDLPAVFRGLLRAARTHSSSKSDLGHRLARLSETERDRLLLDLVRTEVATVLAIAAPNTIKAERALHELGLDSLMAIELRNRLGAATGLRLPTTLLFDHPTPAALAARLSAGMLPAERAAESFPDPREIDPQEPIAIVAMSCRYPGGVNTPDDLWRLVADGTDAISAFPSGRGWRIEQLYDPDPDAKGKSYVREGGFLHEADRFDRAFFEISPREAAAMDPQQRLLLEVSWEAIERAGIAPSSLHGSDAGVFVGIADQGYGARLFQTLDAFDGHLGIGSAPSVASGRIAYTFGLEGPAVSIDTACSSSLVALHFACEALRRRECSLALAGGVTVMATPATFIEFSRQRGLAPDGRCKAFSAQADGTGWAEGAGMLLLERLSDARQNGRTVLALVRGSAVNQDGRSQGLTAPNGPSQQRVIQRALAGAGLSPRDIDAVEAHGTGTSLGDPIEAEALLGAYGRDRSNTEPLWLGSIKSNIGHTQAAAGVAGIIKMVLAMQHGLLPKTLHAHTPSPHVDWSPGTVRLLTEPVPWTSNGRLRRAGVSSFGISGTNAHVILEEAPALAATSRASAPETVTALPFLVSGIDDAAVRAQARAIHAHVASHPELGLVDVAASLAERTQFERRAVVTASHRGALLEGLANLAEGATPLDASPAGARGSRAVLFSGQGSQRAGMGKGLYEVHPVFREALDAVCAEMDRHFGDGPSLRDVLFAAEGSEHAARIDRTAWTQPALFALEVALFRLVTHWGFEPDVLVGHSIGELVAVHVAGALSLEDACTLVAGRARLMQASPEGGAMVSVQASEDEVRAVLAGRERSVDVAAVNGPLSTVVSGDLEAALKVAKHFEALGRKTKRLAVSHAFHSPHMDGMLEEFRRLAAGLTFHAPRIAIVSNVTGQRLRDEEISSPDYWANHVRHAVRFGDAVRLLEAEGVSIFLELGPQGVLSALAYEASSEQGRARAAFLPALRSGRPEDASLVAAIEGLHVRGHRLDWKAFFAPFAPRRVSLPTYAFQRQRYWLEPRAGAHAALADLGAGDHPLLGAKVALADGDGIVFTSSLSLESHPWLAEHVVFDAVLLPGTAFVELGLAAARRVGLARIDELTLEAPLVLPSEGAVRIQLVLGAADETTRRKLTLYSCPSVSDGTEISWTRHAIGVLGPAADAPSFDVRPWPPQGAEPLEVEGLYARLTDAGLPYGPLFRGLVAAWKDGEELFAEVRLPEAAEASRFELHPALLDAALHALSFHGSREVTLPFSWSGVSLHATGADSLRVHVSPRRTGSFSLVVADGAGKPVASIEALHTRPVSAGHLRDALLRVDWAALPETSSRAPDVECVRLDASGGAHDVLARALVRLQTWLAEARSDSRRLVFVTRGAVAVVVGDGIVDPAQAALWGLVRTAQSEHPERGIVLLDLDEDASDETVAAAIASGESQLAHRQGVSFVPRLVRARGDQALAIPSDTAGWRLDISGKGTFENLALVPAPHALEPLGPGQVRVAVRAAGLNFRDVLNALGMYPGEAGELGLEGAGVVLEVGPGVSLLTAGDRVMGLFPCAFGPVAVADHRMLAPIPRGWSFAQAAAVPIVFLTAYYALVDLAHLQPGERLLVHAAAGGVGMAAVQLARHLGAEVFATASPGKWDTLRSLGVHDARIASSRSLDFEDHFLRATDGRGMHVVLDSLAREFVDASLRLLPLGGRFVEMGKIDVRDPDVVAGDHPGVTYQAFDLLDAGPDRIQQMFAALVELFERGELQALPTTCWDIRQAQDAFRFLGQARHVGKVVFSVPHAPSAQGTVLVTGGTGTLGALFAKHLVRDHGIRHLLLASRQGPAAPGADALQTELAAAGARVTVAACDVADKAALQQLFATIPLEHPLTGIVHAAGALDDGLLLSLAPERLPRVLRPKIDAASHLHDLTRDLDLSFFVLFSSIAGIAGNAGQGSYAAANAFLDALAQHRQALGLPALSLAWGYWAERTGMTAHLGDAALQRMARLGMGALSTADGRALFDLALARPDAYLVPARLHTATLRARAHDLPAPFRGLAGGPGTPVAARRTATVTARNLLELVLAETATVLGHGDAGRLDPHTGFAKLGLDSLTAVELRQRLGRATGLSLPATLAFDHPSPHHVAAFLRDSLAPSLDRESPSATRPGKSPSLGEPADDGVAIVGMGLRLPGGVVDLEGFWARLAEGFDAVRPIGQDRWDADAFYDPDPDAKGKSYVNRAALLERIDLFDAEFFGISPREAKHIDPQHRLLLEASWSALEDAGILPSSLRDSSTGVFIGIGPSEYELLQSSSAEAEAYVMTGTHSAFGAGRLAFTLGLQGPALSVDTACSSSLVALHLAAQSLRRRECDLALAGGVQLMVVPEGFVLLSRTRALAPDGRSKTFSAQADGYGRGEGVVVVALERLSDARAKGHDVLAIVRGSAVNHDGASNGITAPNGTSQQKVVRAALHDARLAPAEVDVVECHGTGTSLGDPIEVQALAAVYGQGRPAERPLLLGAVKTNIGHLESAAGLAGVAKIVAALRHGSLPPTLHASPRNPHIDWDRLPVHVVDALRPWPRPVDAPRRAGVSSFGISGTNAHVVLEEAPEMASAPERREVPATVPVLLSAKSEAALHEQAMRLAAHLRAHPDLELDDVAYSLAIARTHFEHRAVILASDRRKLVASLESLAEGRPRAGTLVGRRGGEGKVVFVFPGQGSQWQGMASSLLATSAVFRERIEACERALAPHVGWSLQGVLRGDAGQPALDRDDVVQPALFAVMVSLAALWREAGVQPDAVIGHSQGEMAAACVAGALSLEDAAKTVALRSRLVLQLAGRGAMAAVELGVDELRARLASFAERLSVAAINGPRTTLVSGDSDAIEALLRELEASGIFARKVRIDYASHTAHVEAVQHELLALLGGVETGPCTTPLYSTVTGARLEGELGADYWYRNLRQPVRFAEAAAKMLEDGHRFFVEVSAHPVLTLALNEISEGAGVDAAIAGTLRREDGGLERFLASLAELHTRGLPVDWAAFFQLRGARRVPLPSYAFQGERHWIEGAGERRVERTVDAWCYRVSWKPIARNADADVAGTWVLVHPVAREAALVEALSRALARRGASVLLVPVEDSLPLAHQLRDALAGATPAGIVSLLALADEHDALDLVQAPLDAPLWFLTRGAVSVDPDDPLTHPAQAMLWGLGRVLALESPERWGGLVDLHLDLDTAAFDTLVSSFIARDGEDQLALRPSGLFARRLVRAPLAHGAPQRPFLPRGTILVTGGTGGLGAHVARWLARHGAEHLVLSSRRGPLAPGASDLQAELSALGTRVTLAPCDTSDRVALASLLASIERDGDVIRSVFHAAGVTHQTPLEKLSSSELHAVVAGKALGARNLHDLLGRRDLDAFVLFSSVAGVLGGGQQGAYAAANAYLDALAEERRARGLAATAIAWGPWASGGMVSPAEQEQLRKRGLFAMAPAHALAALEHALGRGETALTVVDVDWAAFVPPFASARTRPLLHELPEARRAEDALSKGSVETGTLSQLRTLAGPERLRHVTTLVLAETSIVLGHADASRIRASTGFIDLGLDSLMALELRKRLQHATGLALPSTLAFDHPSPERVAAFVCASLEPAPASPGDPAATGAVSNDGPVAIVGVGLRLPGGARDLDQLWNVLARGVDAVGRVPEGRDLDLDESYDPDVTAKGKSYVREGAFLERVDRFDAGFFGISPHEAKHIDPQHRVLLETAWHALEDAGVAPDSLRDSRTGVYVGIGSGDYGFLQTAAGDTEAYAMTGTQSSFAAGRLAFSLGLHGPALSVDTACSSSLVALHLACQALRRRECDVALAAGVQIMTAAESFVLLSRTQALAPDGRSKTFSAHADGYGRGEGSVVLVLERLSDARAGGREVLAVVRGSAVNHDGASSGITAPNGTAQQQVLRAALFDAHLEPADVDVVECHGTGTSLGDPIEVQALAAVYGRDRPAEQPLLVGAVKTNIGHLEAAAGLAGVAKIVAALRHEGLPTTLHTWPRNPHIDWERLPIRVVDAPHPWPRRHRTSDRPRRAGVSAFGLSGTNAHVILEEAPAREAMDTAARTPPALPLLVSAKTKDALSTQAKQLRLRLASGPTPRLVDLAHSLASTRSHFEHRAALIASDAESLLDALDGLAAGTPPRNAIVGTAGARGPLAVLFTGQGSQRPAMGRALYEDFPVFRDAFDAVCARFDTPLREVVFAPEGSDEAERLDQTEFTQPALFALEVALFRLFEHCGLEPDFLIGHSIGEVVAAHVAGVLSLDDACTLVAARARLMQALPTGGAMVSVQASEDELRPRLAGREASVAIAALNGPQSSVLAGDEEAVLELAGHFQARGRKVVRLRVRHAFHSPHVDGMLEAFGSVVRTLSFAPPRIPIVSNVTGRRATAEELCAPDHWVRHVREGVRFLDGVQTLEREGVTGFLELGPHGILSAMAHGCLSDDARGRAVFLSALREGAPEMQTVSAAIGGLHVAGYPLDWRAFFAPFAPQRMALPLYAFRDERHWLDAPRRSPMMQGPPAGHYPLAGRRFDLPDGSVLHTLEMGPGVQAYLASHRVFERIVVPGAFYVAVMVAVGESHWPHRAIELRDVRFLRALTFEKASARTVLYVQLARAGAGFAITLSTQREGVWTAHASAVLDAASESEEPRAFLQPADSEDTLAATVDDVLRSVHIDWGGAWWWLRRAVPLRRGAAMGRFEAPEGVPTDDAPLPAGLVDNSFALELWSHGTAGPSNQGTGDGVPRLPFAIERLVWYGRRTAPHWAEHVARDPAAREGDTAVFDLAYWDASGMPVAHIEGFTTRRAPADRFLGASEKNRDLYAVAWPEATLPAAPEQPAWTYVEATSELDALETSPPVIAIRCAGNGDGVRAAHDATARALALVQHWLANGQLAASKLVMITRRAIAARPGEDVQDLAAAGIWGLVRAAQSEHPDRGIVLVDVDDDAASLRALAAAVASGETQLALRNGIAYMARLARLSGPSSASAAGFSSEGTLLVTGATGALGALLVRHLVAKHGVRHLLIASRRGSAAPIAETLQTELEAAGARVEIAACDVADKSALRQLLERIPPERPLRGVVHAAGVLDDGIFDSLTPERLDRVLRPKFDAALHLHELTRELPLSAFVLFSSLSGVLGGLGQANYAAANALLDALAHHRKAQGLPALSLAWGPWLDAGGMTAHLTEADRTRMARLGVHAIAAPDGLALFDAALERTEAAIAPARLEAAVWGAQGAAVPGMLRGLVRTTPQPVANAETPPALERRLAALSDEGRERALRDLVTAEIASVLGLGLRAIEPGRPLQELGLDSLMAVELQSRLGMATGVRLPATLLFEHPTPAALARWLRRRILPDEAPAPAPAFAEIDKLDAALSTMGPNDVTTVTARLKSLLAKWTTARAPADEAADLRAVSDDELFTLIDREFEDLKP</sequence>
<dbReference type="InterPro" id="IPR014030">
    <property type="entry name" value="Ketoacyl_synth_N"/>
</dbReference>
<dbReference type="PANTHER" id="PTHR43775:SF51">
    <property type="entry name" value="INACTIVE PHENOLPHTHIOCEROL SYNTHESIS POLYKETIDE SYNTHASE TYPE I PKS1-RELATED"/>
    <property type="match status" value="1"/>
</dbReference>